<keyword evidence="1" id="KW-0472">Membrane</keyword>
<keyword evidence="2" id="KW-0808">Transferase</keyword>
<sequence length="104" mass="12439">MYMVFFISAFAHEYLLTMAFKHVFPFLFCLYMSVGTMYVFLTRRATSIFWNAFLWGSLLQGWGFLIVFYSLEWYARINCPRTLDSWVDHLMPRTFTCNIVSLQV</sequence>
<name>A0A087TXV7_STEMI</name>
<evidence type="ECO:0000313" key="2">
    <source>
        <dbReference type="EMBL" id="KFM69946.1"/>
    </source>
</evidence>
<proteinExistence type="predicted"/>
<keyword evidence="1" id="KW-1133">Transmembrane helix</keyword>
<reference evidence="2 3" key="1">
    <citation type="submission" date="2013-11" db="EMBL/GenBank/DDBJ databases">
        <title>Genome sequencing of Stegodyphus mimosarum.</title>
        <authorList>
            <person name="Bechsgaard J."/>
        </authorList>
    </citation>
    <scope>NUCLEOTIDE SEQUENCE [LARGE SCALE GENOMIC DNA]</scope>
</reference>
<accession>A0A087TXV7</accession>
<keyword evidence="2" id="KW-0012">Acyltransferase</keyword>
<organism evidence="2 3">
    <name type="scientific">Stegodyphus mimosarum</name>
    <name type="common">African social velvet spider</name>
    <dbReference type="NCBI Taxonomy" id="407821"/>
    <lineage>
        <taxon>Eukaryota</taxon>
        <taxon>Metazoa</taxon>
        <taxon>Ecdysozoa</taxon>
        <taxon>Arthropoda</taxon>
        <taxon>Chelicerata</taxon>
        <taxon>Arachnida</taxon>
        <taxon>Araneae</taxon>
        <taxon>Araneomorphae</taxon>
        <taxon>Entelegynae</taxon>
        <taxon>Eresoidea</taxon>
        <taxon>Eresidae</taxon>
        <taxon>Stegodyphus</taxon>
    </lineage>
</organism>
<dbReference type="Proteomes" id="UP000054359">
    <property type="component" value="Unassembled WGS sequence"/>
</dbReference>
<evidence type="ECO:0000256" key="1">
    <source>
        <dbReference type="SAM" id="Phobius"/>
    </source>
</evidence>
<keyword evidence="3" id="KW-1185">Reference proteome</keyword>
<dbReference type="OrthoDB" id="10039049at2759"/>
<dbReference type="STRING" id="407821.A0A087TXV7"/>
<protein>
    <submittedName>
        <fullName evidence="2">Sterol O-acyltransferase 1</fullName>
    </submittedName>
</protein>
<dbReference type="EMBL" id="KK117254">
    <property type="protein sequence ID" value="KFM69946.1"/>
    <property type="molecule type" value="Genomic_DNA"/>
</dbReference>
<evidence type="ECO:0000313" key="3">
    <source>
        <dbReference type="Proteomes" id="UP000054359"/>
    </source>
</evidence>
<feature type="non-terminal residue" evidence="2">
    <location>
        <position position="104"/>
    </location>
</feature>
<gene>
    <name evidence="2" type="ORF">X975_12497</name>
</gene>
<dbReference type="GO" id="GO:0016746">
    <property type="term" value="F:acyltransferase activity"/>
    <property type="evidence" value="ECO:0007669"/>
    <property type="project" value="UniProtKB-KW"/>
</dbReference>
<dbReference type="AlphaFoldDB" id="A0A087TXV7"/>
<feature type="transmembrane region" description="Helical" evidence="1">
    <location>
        <begin position="23"/>
        <end position="41"/>
    </location>
</feature>
<dbReference type="OMA" id="FHEYIIT"/>
<feature type="transmembrane region" description="Helical" evidence="1">
    <location>
        <begin position="48"/>
        <end position="71"/>
    </location>
</feature>
<keyword evidence="1" id="KW-0812">Transmembrane</keyword>